<dbReference type="EMBL" id="RCML01002603">
    <property type="protein sequence ID" value="KAG2957435.1"/>
    <property type="molecule type" value="Genomic_DNA"/>
</dbReference>
<dbReference type="EMBL" id="RCMV01002780">
    <property type="protein sequence ID" value="KAG3201243.1"/>
    <property type="molecule type" value="Genomic_DNA"/>
</dbReference>
<sequence length="80" mass="9453">MVAPEHRQRRLETKDLDAPWCCIICEFTACERAERRSASAPWRRQFKQWIEIDVWPHETITRARLEYLHGKSPVTSSVAT</sequence>
<protein>
    <submittedName>
        <fullName evidence="5">Uncharacterized protein</fullName>
    </submittedName>
</protein>
<dbReference type="EMBL" id="RCMG01002438">
    <property type="protein sequence ID" value="KAG2810123.1"/>
    <property type="molecule type" value="Genomic_DNA"/>
</dbReference>
<proteinExistence type="predicted"/>
<dbReference type="Proteomes" id="UP000774804">
    <property type="component" value="Unassembled WGS sequence"/>
</dbReference>
<dbReference type="Proteomes" id="UP000697107">
    <property type="component" value="Unassembled WGS sequence"/>
</dbReference>
<comment type="caution">
    <text evidence="5">The sequence shown here is derived from an EMBL/GenBank/DDBJ whole genome shotgun (WGS) entry which is preliminary data.</text>
</comment>
<dbReference type="Proteomes" id="UP000760860">
    <property type="component" value="Unassembled WGS sequence"/>
</dbReference>
<dbReference type="Proteomes" id="UP000735874">
    <property type="component" value="Unassembled WGS sequence"/>
</dbReference>
<organism evidence="5 6">
    <name type="scientific">Phytophthora cactorum</name>
    <dbReference type="NCBI Taxonomy" id="29920"/>
    <lineage>
        <taxon>Eukaryota</taxon>
        <taxon>Sar</taxon>
        <taxon>Stramenopiles</taxon>
        <taxon>Oomycota</taxon>
        <taxon>Peronosporomycetes</taxon>
        <taxon>Peronosporales</taxon>
        <taxon>Peronosporaceae</taxon>
        <taxon>Phytophthora</taxon>
    </lineage>
</organism>
<accession>A0A8T1H0L9</accession>
<dbReference type="EMBL" id="RCMK01002581">
    <property type="protein sequence ID" value="KAG2880103.1"/>
    <property type="molecule type" value="Genomic_DNA"/>
</dbReference>
<name>A0A8T1H0L9_9STRA</name>
<evidence type="ECO:0000313" key="1">
    <source>
        <dbReference type="EMBL" id="KAG2810123.1"/>
    </source>
</evidence>
<evidence type="ECO:0000313" key="2">
    <source>
        <dbReference type="EMBL" id="KAG2875514.1"/>
    </source>
</evidence>
<reference evidence="5" key="1">
    <citation type="submission" date="2018-05" db="EMBL/GenBank/DDBJ databases">
        <title>Effector identification in a new, highly contiguous assembly of the strawberry crown rot pathogen Phytophthora cactorum.</title>
        <authorList>
            <person name="Armitage A.D."/>
            <person name="Nellist C.F."/>
            <person name="Bates H."/>
            <person name="Vickerstaff R.J."/>
            <person name="Harrison R.J."/>
        </authorList>
    </citation>
    <scope>NUCLEOTIDE SEQUENCE</scope>
    <source>
        <strain evidence="1">15-7</strain>
        <strain evidence="2">4032</strain>
        <strain evidence="3">4040</strain>
        <strain evidence="4">P415</strain>
        <strain evidence="5">P421</strain>
    </source>
</reference>
<evidence type="ECO:0000313" key="3">
    <source>
        <dbReference type="EMBL" id="KAG2880103.1"/>
    </source>
</evidence>
<gene>
    <name evidence="1" type="ORF">PC113_g23797</name>
    <name evidence="2" type="ORF">PC115_g23887</name>
    <name evidence="3" type="ORF">PC117_g26638</name>
    <name evidence="4" type="ORF">PC118_g24023</name>
    <name evidence="5" type="ORF">PC129_g23580</name>
</gene>
<dbReference type="Proteomes" id="UP000736787">
    <property type="component" value="Unassembled WGS sequence"/>
</dbReference>
<evidence type="ECO:0000313" key="6">
    <source>
        <dbReference type="Proteomes" id="UP000760860"/>
    </source>
</evidence>
<dbReference type="EMBL" id="RCMI01002633">
    <property type="protein sequence ID" value="KAG2875514.1"/>
    <property type="molecule type" value="Genomic_DNA"/>
</dbReference>
<dbReference type="AlphaFoldDB" id="A0A8T1H0L9"/>
<evidence type="ECO:0000313" key="4">
    <source>
        <dbReference type="EMBL" id="KAG2957435.1"/>
    </source>
</evidence>
<evidence type="ECO:0000313" key="5">
    <source>
        <dbReference type="EMBL" id="KAG3201243.1"/>
    </source>
</evidence>